<dbReference type="PANTHER" id="PTHR10357:SF179">
    <property type="entry name" value="NEUTRAL AND BASIC AMINO ACID TRANSPORT PROTEIN RBAT"/>
    <property type="match status" value="1"/>
</dbReference>
<protein>
    <recommendedName>
        <fullName evidence="1">Glycosyl hydrolase family 13 catalytic domain-containing protein</fullName>
    </recommendedName>
</protein>
<evidence type="ECO:0000313" key="2">
    <source>
        <dbReference type="EMBL" id="CAH0728979.1"/>
    </source>
</evidence>
<sequence>MLLRLEDNALKKLERQPRYKQTGQALILPGIAVTYQGEEIGMTDGYVSWEDTRDPQGCNTDDPINYYKKSRDPSRTPYHWDNSSNAGFSATQGKTWLPVADNYKNLYLADQINTPKSHYHFYKDVAAIRLQQCNMGTWMSELFQNLF</sequence>
<dbReference type="GO" id="GO:0005975">
    <property type="term" value="P:carbohydrate metabolic process"/>
    <property type="evidence" value="ECO:0007669"/>
    <property type="project" value="InterPro"/>
</dbReference>
<dbReference type="Proteomes" id="UP000838878">
    <property type="component" value="Chromosome 7"/>
</dbReference>
<name>A0A8J9YE21_9NEOP</name>
<dbReference type="PANTHER" id="PTHR10357">
    <property type="entry name" value="ALPHA-AMYLASE FAMILY MEMBER"/>
    <property type="match status" value="1"/>
</dbReference>
<proteinExistence type="predicted"/>
<feature type="non-terminal residue" evidence="2">
    <location>
        <position position="147"/>
    </location>
</feature>
<dbReference type="EMBL" id="OV170227">
    <property type="protein sequence ID" value="CAH0728979.1"/>
    <property type="molecule type" value="Genomic_DNA"/>
</dbReference>
<dbReference type="OrthoDB" id="1740265at2759"/>
<evidence type="ECO:0000313" key="3">
    <source>
        <dbReference type="Proteomes" id="UP000838878"/>
    </source>
</evidence>
<reference evidence="2" key="1">
    <citation type="submission" date="2021-12" db="EMBL/GenBank/DDBJ databases">
        <authorList>
            <person name="Martin H S."/>
        </authorList>
    </citation>
    <scope>NUCLEOTIDE SEQUENCE</scope>
</reference>
<gene>
    <name evidence="2" type="ORF">BINO364_LOCUS14133</name>
</gene>
<dbReference type="InterPro" id="IPR006047">
    <property type="entry name" value="GH13_cat_dom"/>
</dbReference>
<dbReference type="Pfam" id="PF00128">
    <property type="entry name" value="Alpha-amylase"/>
    <property type="match status" value="1"/>
</dbReference>
<evidence type="ECO:0000259" key="1">
    <source>
        <dbReference type="Pfam" id="PF00128"/>
    </source>
</evidence>
<accession>A0A8J9YE21</accession>
<feature type="domain" description="Glycosyl hydrolase family 13 catalytic" evidence="1">
    <location>
        <begin position="26"/>
        <end position="132"/>
    </location>
</feature>
<dbReference type="AlphaFoldDB" id="A0A8J9YE21"/>
<dbReference type="SUPFAM" id="SSF51445">
    <property type="entry name" value="(Trans)glycosidases"/>
    <property type="match status" value="1"/>
</dbReference>
<dbReference type="Gene3D" id="3.20.20.80">
    <property type="entry name" value="Glycosidases"/>
    <property type="match status" value="1"/>
</dbReference>
<dbReference type="InterPro" id="IPR017853">
    <property type="entry name" value="GH"/>
</dbReference>
<keyword evidence="3" id="KW-1185">Reference proteome</keyword>
<organism evidence="2 3">
    <name type="scientific">Brenthis ino</name>
    <name type="common">lesser marbled fritillary</name>
    <dbReference type="NCBI Taxonomy" id="405034"/>
    <lineage>
        <taxon>Eukaryota</taxon>
        <taxon>Metazoa</taxon>
        <taxon>Ecdysozoa</taxon>
        <taxon>Arthropoda</taxon>
        <taxon>Hexapoda</taxon>
        <taxon>Insecta</taxon>
        <taxon>Pterygota</taxon>
        <taxon>Neoptera</taxon>
        <taxon>Endopterygota</taxon>
        <taxon>Lepidoptera</taxon>
        <taxon>Glossata</taxon>
        <taxon>Ditrysia</taxon>
        <taxon>Papilionoidea</taxon>
        <taxon>Nymphalidae</taxon>
        <taxon>Heliconiinae</taxon>
        <taxon>Argynnini</taxon>
        <taxon>Brenthis</taxon>
    </lineage>
</organism>